<protein>
    <recommendedName>
        <fullName evidence="1">QsdR TetR regulatory C-terminal domain-containing protein</fullName>
    </recommendedName>
</protein>
<dbReference type="eggNOG" id="COG1309">
    <property type="taxonomic scope" value="Bacteria"/>
</dbReference>
<reference evidence="2 3" key="1">
    <citation type="journal article" date="2010" name="Cell Res.">
        <title>Complete genome sequence of the rifamycin SV-producing Amycolatopsis mediterranei U32 revealed its genetic characteristics in phylogeny and metabolism.</title>
        <authorList>
            <person name="Zhao W."/>
            <person name="Zhong Y."/>
            <person name="Yuan H."/>
            <person name="Wang J."/>
            <person name="Zheng H."/>
            <person name="Wang Y."/>
            <person name="Cen X."/>
            <person name="Xu F."/>
            <person name="Bai J."/>
            <person name="Han X."/>
            <person name="Lu G."/>
            <person name="Zhu Y."/>
            <person name="Shao Z."/>
            <person name="Yan H."/>
            <person name="Li C."/>
            <person name="Peng N."/>
            <person name="Zhang Z."/>
            <person name="Zhang Y."/>
            <person name="Lin W."/>
            <person name="Fan Y."/>
            <person name="Qin Z."/>
            <person name="Hu Y."/>
            <person name="Zhu B."/>
            <person name="Wang S."/>
            <person name="Ding X."/>
            <person name="Zhao G.P."/>
        </authorList>
    </citation>
    <scope>NUCLEOTIDE SEQUENCE [LARGE SCALE GENOMIC DNA]</scope>
    <source>
        <strain evidence="3">U-32</strain>
    </source>
</reference>
<proteinExistence type="predicted"/>
<evidence type="ECO:0000313" key="3">
    <source>
        <dbReference type="Proteomes" id="UP000000328"/>
    </source>
</evidence>
<gene>
    <name evidence="2" type="ordered locus">AMED_8258</name>
</gene>
<sequence length="179" mass="19411">MSHSDAFTLARDWFLAGRRVDMGELAQELSISRATLHRRVGSRDLLLGEILWSLSSASIARLWPSCAGRGAAGIADFVSGYVRIANDAPPFRDFLRREPERALRLLTTRASVCQQRTTEKLEALLAGEVAAGRLVPPLPVPDLAYLLVRIGESFVYTDVITGDAPDAAKAHAAVTALLT</sequence>
<evidence type="ECO:0000259" key="1">
    <source>
        <dbReference type="Pfam" id="PF18598"/>
    </source>
</evidence>
<name>A0A0H3DGW9_AMYMU</name>
<dbReference type="AlphaFoldDB" id="A0A0H3DGW9"/>
<dbReference type="RefSeq" id="WP_013229987.1">
    <property type="nucleotide sequence ID" value="NC_014318.1"/>
</dbReference>
<dbReference type="EMBL" id="CP002000">
    <property type="protein sequence ID" value="ADJ49956.1"/>
    <property type="molecule type" value="Genomic_DNA"/>
</dbReference>
<feature type="domain" description="QsdR TetR regulatory C-terminal" evidence="1">
    <location>
        <begin position="69"/>
        <end position="179"/>
    </location>
</feature>
<dbReference type="HOGENOM" id="CLU_097446_0_0_11"/>
<dbReference type="Proteomes" id="UP000000328">
    <property type="component" value="Chromosome"/>
</dbReference>
<dbReference type="InterPro" id="IPR041485">
    <property type="entry name" value="TetR_C_36"/>
</dbReference>
<accession>A0A0H3DGW9</accession>
<dbReference type="GeneID" id="92875869"/>
<organism evidence="2 3">
    <name type="scientific">Amycolatopsis mediterranei (strain U-32)</name>
    <dbReference type="NCBI Taxonomy" id="749927"/>
    <lineage>
        <taxon>Bacteria</taxon>
        <taxon>Bacillati</taxon>
        <taxon>Actinomycetota</taxon>
        <taxon>Actinomycetes</taxon>
        <taxon>Pseudonocardiales</taxon>
        <taxon>Pseudonocardiaceae</taxon>
        <taxon>Amycolatopsis</taxon>
    </lineage>
</organism>
<dbReference type="Pfam" id="PF18598">
    <property type="entry name" value="TetR_C_36"/>
    <property type="match status" value="1"/>
</dbReference>
<dbReference type="Gene3D" id="1.10.357.10">
    <property type="entry name" value="Tetracycline Repressor, domain 2"/>
    <property type="match status" value="1"/>
</dbReference>
<dbReference type="OrthoDB" id="158903at2"/>
<evidence type="ECO:0000313" key="2">
    <source>
        <dbReference type="EMBL" id="ADJ49956.1"/>
    </source>
</evidence>
<dbReference type="KEGG" id="amd:AMED_8258"/>